<evidence type="ECO:0000313" key="2">
    <source>
        <dbReference type="EMBL" id="KRG43687.1"/>
    </source>
</evidence>
<reference evidence="2 3" key="1">
    <citation type="submission" date="2015-10" db="EMBL/GenBank/DDBJ databases">
        <title>Genome sequencing and analysis of members of genus Stenotrophomonas.</title>
        <authorList>
            <person name="Patil P.P."/>
            <person name="Midha S."/>
            <person name="Patil P.B."/>
        </authorList>
    </citation>
    <scope>NUCLEOTIDE SEQUENCE [LARGE SCALE GENOMIC DNA]</scope>
    <source>
        <strain evidence="2 3">JCM 16536</strain>
    </source>
</reference>
<evidence type="ECO:0000256" key="1">
    <source>
        <dbReference type="SAM" id="Phobius"/>
    </source>
</evidence>
<feature type="transmembrane region" description="Helical" evidence="1">
    <location>
        <begin position="59"/>
        <end position="81"/>
    </location>
</feature>
<gene>
    <name evidence="2" type="ORF">ARC20_09635</name>
</gene>
<keyword evidence="1" id="KW-0812">Transmembrane</keyword>
<keyword evidence="3" id="KW-1185">Reference proteome</keyword>
<organism evidence="2 3">
    <name type="scientific">Stenotrophomonas panacihumi</name>
    <dbReference type="NCBI Taxonomy" id="676599"/>
    <lineage>
        <taxon>Bacteria</taxon>
        <taxon>Pseudomonadati</taxon>
        <taxon>Pseudomonadota</taxon>
        <taxon>Gammaproteobacteria</taxon>
        <taxon>Lysobacterales</taxon>
        <taxon>Lysobacteraceae</taxon>
        <taxon>Stenotrophomonas</taxon>
    </lineage>
</organism>
<dbReference type="AlphaFoldDB" id="A0A0R0ARA9"/>
<dbReference type="RefSeq" id="WP_057646383.1">
    <property type="nucleotide sequence ID" value="NZ_LLXU01000074.1"/>
</dbReference>
<protein>
    <recommendedName>
        <fullName evidence="4">Transmembrane protein</fullName>
    </recommendedName>
</protein>
<evidence type="ECO:0008006" key="4">
    <source>
        <dbReference type="Google" id="ProtNLM"/>
    </source>
</evidence>
<keyword evidence="1" id="KW-0472">Membrane</keyword>
<comment type="caution">
    <text evidence="2">The sequence shown here is derived from an EMBL/GenBank/DDBJ whole genome shotgun (WGS) entry which is preliminary data.</text>
</comment>
<proteinExistence type="predicted"/>
<keyword evidence="1" id="KW-1133">Transmembrane helix</keyword>
<accession>A0A0R0ARA9</accession>
<evidence type="ECO:0000313" key="3">
    <source>
        <dbReference type="Proteomes" id="UP000051802"/>
    </source>
</evidence>
<dbReference type="STRING" id="676599.ARC20_09635"/>
<dbReference type="EMBL" id="LLXU01000074">
    <property type="protein sequence ID" value="KRG43687.1"/>
    <property type="molecule type" value="Genomic_DNA"/>
</dbReference>
<dbReference type="Proteomes" id="UP000051802">
    <property type="component" value="Unassembled WGS sequence"/>
</dbReference>
<sequence>MREPAIPLQSEACWRQCEQLGVSRVRLLLAREDLAEPFPGWRSDAREWLDARLARQGVYAFRGVLGAIAALGALIVALAWWGW</sequence>
<name>A0A0R0ARA9_9GAMM</name>
<dbReference type="OrthoDB" id="5999819at2"/>